<dbReference type="SUPFAM" id="SSF56601">
    <property type="entry name" value="beta-lactamase/transpeptidase-like"/>
    <property type="match status" value="1"/>
</dbReference>
<dbReference type="Pfam" id="PF00144">
    <property type="entry name" value="Beta-lactamase"/>
    <property type="match status" value="1"/>
</dbReference>
<sequence length="380" mass="41254">MNWTDAAVPNAAGMLRPPFAPVGDAFAENFRNALELGASFTAFQNGELIVDIRGGFVDRKKEHSWTDDTIACIYSSGKAVMSFLIARAVSDGLLAYDKPVAAFWPEFGDAGKAEITIAQMLSHQGGLAGFKDEMPPESWLDWVLITKKIAVMEPLWEPGSASGYHPQIVGYIAGELLRRVTGKTAGALIREITEPNDLSLYCGLSETEMARTSFMPKPPKAPDLGVMNEFKKYAFLKPWSAPARVSREGWMAAEIPASNMHSAARALAAIVHPFANDGVDTNGKPVLEQSAIDAALKERVCGDDLVLPFRLSWAAGMMRNINRHFGPNENAYGHAGFGGSCVVIDPENNLTVAYVMNKMSPHLVGDPRAVHLLDALYDCL</sequence>
<gene>
    <name evidence="2" type="ORF">ABFZ84_02845</name>
</gene>
<organism evidence="2 3">
    <name type="scientific">Hyphococcus lacteus</name>
    <dbReference type="NCBI Taxonomy" id="3143536"/>
    <lineage>
        <taxon>Bacteria</taxon>
        <taxon>Pseudomonadati</taxon>
        <taxon>Pseudomonadota</taxon>
        <taxon>Alphaproteobacteria</taxon>
        <taxon>Parvularculales</taxon>
        <taxon>Parvularculaceae</taxon>
        <taxon>Hyphococcus</taxon>
    </lineage>
</organism>
<dbReference type="GO" id="GO:0016787">
    <property type="term" value="F:hydrolase activity"/>
    <property type="evidence" value="ECO:0007669"/>
    <property type="project" value="UniProtKB-KW"/>
</dbReference>
<dbReference type="EC" id="3.1.1.103" evidence="2"/>
<comment type="caution">
    <text evidence="2">The sequence shown here is derived from an EMBL/GenBank/DDBJ whole genome shotgun (WGS) entry which is preliminary data.</text>
</comment>
<name>A0ABV3Z125_9PROT</name>
<dbReference type="InterPro" id="IPR012338">
    <property type="entry name" value="Beta-lactam/transpept-like"/>
</dbReference>
<dbReference type="EMBL" id="JBEHZE010000001">
    <property type="protein sequence ID" value="MEX6632475.1"/>
    <property type="molecule type" value="Genomic_DNA"/>
</dbReference>
<proteinExistence type="predicted"/>
<evidence type="ECO:0000313" key="3">
    <source>
        <dbReference type="Proteomes" id="UP001560685"/>
    </source>
</evidence>
<reference evidence="2 3" key="1">
    <citation type="submission" date="2024-05" db="EMBL/GenBank/DDBJ databases">
        <title>Three bacterial strains, DH-69, EH-24, and ECK-19 isolated from coastal sediments.</title>
        <authorList>
            <person name="Ye Y.-Q."/>
            <person name="Du Z.-J."/>
        </authorList>
    </citation>
    <scope>NUCLEOTIDE SEQUENCE [LARGE SCALE GENOMIC DNA]</scope>
    <source>
        <strain evidence="2 3">ECK-19</strain>
    </source>
</reference>
<dbReference type="Gene3D" id="3.40.710.10">
    <property type="entry name" value="DD-peptidase/beta-lactamase superfamily"/>
    <property type="match status" value="1"/>
</dbReference>
<evidence type="ECO:0000313" key="2">
    <source>
        <dbReference type="EMBL" id="MEX6632475.1"/>
    </source>
</evidence>
<keyword evidence="2" id="KW-0378">Hydrolase</keyword>
<dbReference type="InterPro" id="IPR001466">
    <property type="entry name" value="Beta-lactam-related"/>
</dbReference>
<keyword evidence="3" id="KW-1185">Reference proteome</keyword>
<protein>
    <submittedName>
        <fullName evidence="2">Serine hydrolase domain-containing protein</fullName>
        <ecNumber evidence="2">3.1.1.103</ecNumber>
    </submittedName>
</protein>
<dbReference type="Proteomes" id="UP001560685">
    <property type="component" value="Unassembled WGS sequence"/>
</dbReference>
<dbReference type="PANTHER" id="PTHR43319">
    <property type="entry name" value="BETA-LACTAMASE-RELATED"/>
    <property type="match status" value="1"/>
</dbReference>
<dbReference type="InterPro" id="IPR052907">
    <property type="entry name" value="Beta-lactamase/esterase"/>
</dbReference>
<accession>A0ABV3Z125</accession>
<evidence type="ECO:0000259" key="1">
    <source>
        <dbReference type="Pfam" id="PF00144"/>
    </source>
</evidence>
<dbReference type="PANTHER" id="PTHR43319:SF3">
    <property type="entry name" value="BETA-LACTAMASE-RELATED DOMAIN-CONTAINING PROTEIN"/>
    <property type="match status" value="1"/>
</dbReference>
<dbReference type="RefSeq" id="WP_369312399.1">
    <property type="nucleotide sequence ID" value="NZ_JBEHZE010000001.1"/>
</dbReference>
<feature type="domain" description="Beta-lactamase-related" evidence="1">
    <location>
        <begin position="26"/>
        <end position="369"/>
    </location>
</feature>